<evidence type="ECO:0000313" key="13">
    <source>
        <dbReference type="Proteomes" id="UP000317839"/>
    </source>
</evidence>
<dbReference type="EMBL" id="VIKR01000002">
    <property type="protein sequence ID" value="TQV74741.1"/>
    <property type="molecule type" value="Genomic_DNA"/>
</dbReference>
<dbReference type="Gene3D" id="3.40.50.300">
    <property type="entry name" value="P-loop containing nucleotide triphosphate hydrolases"/>
    <property type="match status" value="1"/>
</dbReference>
<comment type="subunit">
    <text evidence="9">Interacts with the RNAP. Has a higher affinity for the core RNAP than for the holoenzyme. Its ATPase activity is stimulated by binding to RNAP.</text>
</comment>
<name>A0A545TC21_9GAMM</name>
<dbReference type="InterPro" id="IPR014001">
    <property type="entry name" value="Helicase_ATP-bd"/>
</dbReference>
<dbReference type="Pfam" id="PF00176">
    <property type="entry name" value="SNF2-rel_dom"/>
    <property type="match status" value="1"/>
</dbReference>
<dbReference type="PROSITE" id="PS51194">
    <property type="entry name" value="HELICASE_CTER"/>
    <property type="match status" value="1"/>
</dbReference>
<dbReference type="InterPro" id="IPR027417">
    <property type="entry name" value="P-loop_NTPase"/>
</dbReference>
<comment type="caution">
    <text evidence="12">The sequence shown here is derived from an EMBL/GenBank/DDBJ whole genome shotgun (WGS) entry which is preliminary data.</text>
</comment>
<evidence type="ECO:0000256" key="3">
    <source>
        <dbReference type="ARBA" id="ARBA00022806"/>
    </source>
</evidence>
<dbReference type="PANTHER" id="PTHR45766">
    <property type="entry name" value="DNA ANNEALING HELICASE AND ENDONUCLEASE ZRANB3 FAMILY MEMBER"/>
    <property type="match status" value="1"/>
</dbReference>
<dbReference type="Gene3D" id="6.10.140.1500">
    <property type="match status" value="1"/>
</dbReference>
<dbReference type="InterPro" id="IPR000330">
    <property type="entry name" value="SNF2_N"/>
</dbReference>
<organism evidence="12 13">
    <name type="scientific">Aliikangiella marina</name>
    <dbReference type="NCBI Taxonomy" id="1712262"/>
    <lineage>
        <taxon>Bacteria</taxon>
        <taxon>Pseudomonadati</taxon>
        <taxon>Pseudomonadota</taxon>
        <taxon>Gammaproteobacteria</taxon>
        <taxon>Oceanospirillales</taxon>
        <taxon>Pleioneaceae</taxon>
        <taxon>Aliikangiella</taxon>
    </lineage>
</organism>
<dbReference type="InterPro" id="IPR040766">
    <property type="entry name" value="Tudor_2_RapA"/>
</dbReference>
<dbReference type="SUPFAM" id="SSF52540">
    <property type="entry name" value="P-loop containing nucleoside triphosphate hydrolases"/>
    <property type="match status" value="2"/>
</dbReference>
<dbReference type="InterPro" id="IPR001650">
    <property type="entry name" value="Helicase_C-like"/>
</dbReference>
<evidence type="ECO:0000313" key="12">
    <source>
        <dbReference type="EMBL" id="TQV74741.1"/>
    </source>
</evidence>
<dbReference type="Gene3D" id="2.30.30.140">
    <property type="match status" value="1"/>
</dbReference>
<dbReference type="InterPro" id="IPR022737">
    <property type="entry name" value="RapA_C"/>
</dbReference>
<dbReference type="InterPro" id="IPR023949">
    <property type="entry name" value="Helicase_RapA"/>
</dbReference>
<evidence type="ECO:0000256" key="8">
    <source>
        <dbReference type="ARBA" id="ARBA00023163"/>
    </source>
</evidence>
<dbReference type="GO" id="GO:0003677">
    <property type="term" value="F:DNA binding"/>
    <property type="evidence" value="ECO:0007669"/>
    <property type="project" value="UniProtKB-KW"/>
</dbReference>
<keyword evidence="8 9" id="KW-0804">Transcription</keyword>
<evidence type="ECO:0000256" key="6">
    <source>
        <dbReference type="ARBA" id="ARBA00023125"/>
    </source>
</evidence>
<reference evidence="12 13" key="1">
    <citation type="submission" date="2019-06" db="EMBL/GenBank/DDBJ databases">
        <title>Draft genome of Aliikangiella marina GYP-15.</title>
        <authorList>
            <person name="Wang G."/>
        </authorList>
    </citation>
    <scope>NUCLEOTIDE SEQUENCE [LARGE SCALE GENOMIC DNA]</scope>
    <source>
        <strain evidence="12 13">GYP-15</strain>
    </source>
</reference>
<dbReference type="Pfam" id="PF00271">
    <property type="entry name" value="Helicase_C"/>
    <property type="match status" value="1"/>
</dbReference>
<dbReference type="Pfam" id="PF18339">
    <property type="entry name" value="Tudor_1_RapA"/>
    <property type="match status" value="1"/>
</dbReference>
<evidence type="ECO:0000256" key="2">
    <source>
        <dbReference type="ARBA" id="ARBA00022801"/>
    </source>
</evidence>
<dbReference type="Gene3D" id="3.30.360.80">
    <property type="match status" value="1"/>
</dbReference>
<dbReference type="AlphaFoldDB" id="A0A545TC21"/>
<dbReference type="EC" id="3.6.4.-" evidence="9"/>
<dbReference type="GO" id="GO:0005524">
    <property type="term" value="F:ATP binding"/>
    <property type="evidence" value="ECO:0007669"/>
    <property type="project" value="UniProtKB-UniRule"/>
</dbReference>
<keyword evidence="5 9" id="KW-0805">Transcription regulation</keyword>
<dbReference type="OrthoDB" id="9814088at2"/>
<evidence type="ECO:0000259" key="10">
    <source>
        <dbReference type="PROSITE" id="PS51192"/>
    </source>
</evidence>
<dbReference type="NCBIfam" id="NF003426">
    <property type="entry name" value="PRK04914.1"/>
    <property type="match status" value="1"/>
</dbReference>
<feature type="short sequence motif" description="DEAH box" evidence="9">
    <location>
        <begin position="294"/>
        <end position="297"/>
    </location>
</feature>
<comment type="similarity">
    <text evidence="9">Belongs to the SNF2/RAD54 helicase family. RapA subfamily.</text>
</comment>
<keyword evidence="3 9" id="KW-0347">Helicase</keyword>
<keyword evidence="6 9" id="KW-0238">DNA-binding</keyword>
<dbReference type="Gene3D" id="2.30.30.930">
    <property type="match status" value="1"/>
</dbReference>
<keyword evidence="1 9" id="KW-0547">Nucleotide-binding</keyword>
<sequence>MNDFAEGQRWLSENETELGLGMVQSVDHRLVTIFFPATESERTYAKNNAPLSRVSFQVGDQIETAHGEILIVKSVEQLNDILVYMAQMPGEGDDMVPVPETQLSHHLQLNKASDRLFSGQVDSLRWFELRYSAMKAKEQQQRCEVNGLQGPRIDLIGHQLYIASEVGNRYAPRVLLADEVGLGKTIEAGMIIHQQLINHRASRVLIVVPQPLVNQWFVEMIRRFNLHFSIFDQARVDSLTDLDDLALDESIDIEQIEIENPFLSEQLVLCSSEFLAQCDLDQISQGEWDLLVIDEAHHLEWQPGNPSNEYLRVETIANQTPGLLLLSATPEQLGQESHFARLRLLDPDRFHNLQDFVEEQKAYQPIAELLETITDSDKWDDTLKAQVANYIDDVEIDETNRSQIIKELLDRNGTGRVLYRNTRKNIAGFPQRKVFPHPVEACEEYQYEIAEHLDETVAAMLHPETQMHDESWTLFDTRVDWLKNFLKENRNEKVLIICAHKDTAIALDLHCRFKLGINCCTFHEDMDIISRDRAAAHFADMEEGAQALICSEIGSEGRNFQFSHKLVLMDLPANPDLLEQRIGRLDRIGQQNDIEIHVPFMQNSAQEVIFNWYHMGMNAFEKTNAAGSEIFKRTHAQLFDAILEYDDSQHQKALIESTRTIAKEVNKAMESGRDKLLELASFNQSKADELIERVAERDSLAPRNFMESCWDRFGVQFEDHSAQSYVIRPGDHMFIGAFPGLAEDGMTVTYDRSTALARDDMHFLSWEHPMVNGAIELVLSEDKGNASVCILKNKAIKAGTLLMEVLYHIEPIAPKYLQAQRFLPFTSIRVLTDINGNDLADKVNHENLSKQCHKIPKNTSRQLLKSEEKTFRKMLKLADKKAEVKAQAVLANVVDNMQASQKQELNRLVSLRKKNPNIREAEIDFIKNQTDKLTTHLSDTQLQLEAIRVIVAV</sequence>
<dbReference type="InterPro" id="IPR057342">
    <property type="entry name" value="DEXDc_RapA"/>
</dbReference>
<keyword evidence="7 9" id="KW-0010">Activator</keyword>
<accession>A0A545TC21</accession>
<dbReference type="SMART" id="SM00490">
    <property type="entry name" value="HELICc"/>
    <property type="match status" value="1"/>
</dbReference>
<evidence type="ECO:0000259" key="11">
    <source>
        <dbReference type="PROSITE" id="PS51194"/>
    </source>
</evidence>
<dbReference type="Gene3D" id="6.10.140.2230">
    <property type="match status" value="1"/>
</dbReference>
<dbReference type="PANTHER" id="PTHR45766:SF6">
    <property type="entry name" value="SWI_SNF-RELATED MATRIX-ASSOCIATED ACTIN-DEPENDENT REGULATOR OF CHROMATIN SUBFAMILY A-LIKE PROTEIN 1"/>
    <property type="match status" value="1"/>
</dbReference>
<dbReference type="HAMAP" id="MF_01821">
    <property type="entry name" value="Helicase_RapA"/>
    <property type="match status" value="1"/>
</dbReference>
<dbReference type="PROSITE" id="PS51192">
    <property type="entry name" value="HELICASE_ATP_BIND_1"/>
    <property type="match status" value="1"/>
</dbReference>
<evidence type="ECO:0000256" key="1">
    <source>
        <dbReference type="ARBA" id="ARBA00022741"/>
    </source>
</evidence>
<feature type="domain" description="Helicase ATP-binding" evidence="10">
    <location>
        <begin position="165"/>
        <end position="348"/>
    </location>
</feature>
<dbReference type="GO" id="GO:0016817">
    <property type="term" value="F:hydrolase activity, acting on acid anhydrides"/>
    <property type="evidence" value="ECO:0007669"/>
    <property type="project" value="InterPro"/>
</dbReference>
<gene>
    <name evidence="9 12" type="primary">rapA</name>
    <name evidence="12" type="ORF">FLL45_07200</name>
</gene>
<dbReference type="Pfam" id="PF12137">
    <property type="entry name" value="RapA_C"/>
    <property type="match status" value="1"/>
</dbReference>
<dbReference type="InterPro" id="IPR040765">
    <property type="entry name" value="Tudor_1_RapA"/>
</dbReference>
<evidence type="ECO:0000256" key="7">
    <source>
        <dbReference type="ARBA" id="ARBA00023159"/>
    </source>
</evidence>
<evidence type="ECO:0000256" key="9">
    <source>
        <dbReference type="HAMAP-Rule" id="MF_01821"/>
    </source>
</evidence>
<comment type="function">
    <text evidence="9">Transcription regulator that activates transcription by stimulating RNA polymerase (RNAP) recycling in case of stress conditions such as supercoiled DNA or high salt concentrations. Probably acts by releasing the RNAP, when it is trapped or immobilized on tightly supercoiled DNA. Does not activate transcription on linear DNA. Probably not involved in DNA repair.</text>
</comment>
<protein>
    <recommendedName>
        <fullName evidence="9">RNA polymerase-associated protein RapA</fullName>
        <ecNumber evidence="9">3.6.4.-</ecNumber>
    </recommendedName>
    <alternativeName>
        <fullName evidence="9">ATP-dependent helicase HepA</fullName>
    </alternativeName>
</protein>
<proteinExistence type="inferred from homology"/>
<evidence type="ECO:0000256" key="5">
    <source>
        <dbReference type="ARBA" id="ARBA00023015"/>
    </source>
</evidence>
<keyword evidence="4 9" id="KW-0067">ATP-binding</keyword>
<dbReference type="Gene3D" id="3.40.50.10810">
    <property type="entry name" value="Tandem AAA-ATPase domain"/>
    <property type="match status" value="1"/>
</dbReference>
<dbReference type="CDD" id="cd18011">
    <property type="entry name" value="DEXDc_RapA"/>
    <property type="match status" value="1"/>
</dbReference>
<dbReference type="Pfam" id="PF18337">
    <property type="entry name" value="Tudor_RapA"/>
    <property type="match status" value="1"/>
</dbReference>
<feature type="domain" description="Helicase C-terminal" evidence="11">
    <location>
        <begin position="478"/>
        <end position="628"/>
    </location>
</feature>
<feature type="binding site" evidence="9">
    <location>
        <begin position="178"/>
        <end position="185"/>
    </location>
    <ligand>
        <name>ATP</name>
        <dbReference type="ChEBI" id="CHEBI:30616"/>
    </ligand>
</feature>
<dbReference type="SMART" id="SM00487">
    <property type="entry name" value="DEXDc"/>
    <property type="match status" value="1"/>
</dbReference>
<dbReference type="GO" id="GO:0004386">
    <property type="term" value="F:helicase activity"/>
    <property type="evidence" value="ECO:0007669"/>
    <property type="project" value="UniProtKB-UniRule"/>
</dbReference>
<dbReference type="CDD" id="cd18793">
    <property type="entry name" value="SF2_C_SNF"/>
    <property type="match status" value="1"/>
</dbReference>
<dbReference type="RefSeq" id="WP_142941360.1">
    <property type="nucleotide sequence ID" value="NZ_VIKR01000002.1"/>
</dbReference>
<keyword evidence="2 9" id="KW-0378">Hydrolase</keyword>
<dbReference type="GO" id="GO:0006355">
    <property type="term" value="P:regulation of DNA-templated transcription"/>
    <property type="evidence" value="ECO:0007669"/>
    <property type="project" value="UniProtKB-UniRule"/>
</dbReference>
<keyword evidence="13" id="KW-1185">Reference proteome</keyword>
<dbReference type="Proteomes" id="UP000317839">
    <property type="component" value="Unassembled WGS sequence"/>
</dbReference>
<evidence type="ECO:0000256" key="4">
    <source>
        <dbReference type="ARBA" id="ARBA00022840"/>
    </source>
</evidence>
<dbReference type="InterPro" id="IPR049730">
    <property type="entry name" value="SNF2/RAD54-like_C"/>
</dbReference>
<dbReference type="InterPro" id="IPR038718">
    <property type="entry name" value="SNF2-like_sf"/>
</dbReference>